<dbReference type="EMBL" id="QFQP01000001">
    <property type="protein sequence ID" value="PZR18681.1"/>
    <property type="molecule type" value="Genomic_DNA"/>
</dbReference>
<reference evidence="1 2" key="1">
    <citation type="submission" date="2017-08" db="EMBL/GenBank/DDBJ databases">
        <title>Infants hospitalized years apart are colonized by the same room-sourced microbial strains.</title>
        <authorList>
            <person name="Brooks B."/>
            <person name="Olm M.R."/>
            <person name="Firek B.A."/>
            <person name="Baker R."/>
            <person name="Thomas B.C."/>
            <person name="Morowitz M.J."/>
            <person name="Banfield J.F."/>
        </authorList>
    </citation>
    <scope>NUCLEOTIDE SEQUENCE [LARGE SCALE GENOMIC DNA]</scope>
    <source>
        <strain evidence="1">S2_003_000_R2_14</strain>
    </source>
</reference>
<accession>A0A2W5W657</accession>
<evidence type="ECO:0000313" key="1">
    <source>
        <dbReference type="EMBL" id="PZR18681.1"/>
    </source>
</evidence>
<proteinExistence type="predicted"/>
<organism evidence="1 2">
    <name type="scientific">Archangium gephyra</name>
    <dbReference type="NCBI Taxonomy" id="48"/>
    <lineage>
        <taxon>Bacteria</taxon>
        <taxon>Pseudomonadati</taxon>
        <taxon>Myxococcota</taxon>
        <taxon>Myxococcia</taxon>
        <taxon>Myxococcales</taxon>
        <taxon>Cystobacterineae</taxon>
        <taxon>Archangiaceae</taxon>
        <taxon>Archangium</taxon>
    </lineage>
</organism>
<comment type="caution">
    <text evidence="1">The sequence shown here is derived from an EMBL/GenBank/DDBJ whole genome shotgun (WGS) entry which is preliminary data.</text>
</comment>
<name>A0A2W5W657_9BACT</name>
<gene>
    <name evidence="1" type="ORF">DI536_02020</name>
</gene>
<protein>
    <submittedName>
        <fullName evidence="1">Uncharacterized protein</fullName>
    </submittedName>
</protein>
<sequence>MNCRRDAQLLWAHLFDRRIDFRLEEDPAEWLDADGRFALQAREVATFRRLVAEVDRLGGEAFDCYDDVERLRQLRMLSPAGNDQLQSAA</sequence>
<dbReference type="AlphaFoldDB" id="A0A2W5W657"/>
<dbReference type="Proteomes" id="UP000249061">
    <property type="component" value="Unassembled WGS sequence"/>
</dbReference>
<evidence type="ECO:0000313" key="2">
    <source>
        <dbReference type="Proteomes" id="UP000249061"/>
    </source>
</evidence>